<dbReference type="Proteomes" id="UP000001122">
    <property type="component" value="Plasmid pETEC_5"/>
</dbReference>
<accession>A7ZVU7</accession>
<protein>
    <submittedName>
        <fullName evidence="1">Uncharacterized protein</fullName>
    </submittedName>
</protein>
<keyword evidence="2" id="KW-1185">Reference proteome</keyword>
<gene>
    <name evidence="1" type="ordered locus">EcE24377A_A0002</name>
</gene>
<reference evidence="2" key="1">
    <citation type="journal article" date="2008" name="J. Bacteriol.">
        <title>The pangenome structure of Escherichia coli: comparative genomic analysis of E. coli commensal and pathogenic isolates.</title>
        <authorList>
            <person name="Rasko D.A."/>
            <person name="Rosovitz M.J."/>
            <person name="Myers G.S."/>
            <person name="Mongodin E.F."/>
            <person name="Fricke W.F."/>
            <person name="Gajer P."/>
            <person name="Crabtree J."/>
            <person name="Sebaihia M."/>
            <person name="Thomson N.R."/>
            <person name="Chaudhuri R."/>
            <person name="Henderson I.R."/>
            <person name="Sperandio V."/>
            <person name="Ravel J."/>
        </authorList>
    </citation>
    <scope>NUCLEOTIDE SEQUENCE [LARGE SCALE GENOMIC DNA]</scope>
    <source>
        <strain evidence="2">E24377A / ETEC</strain>
    </source>
</reference>
<evidence type="ECO:0000313" key="1">
    <source>
        <dbReference type="EMBL" id="ABV21207.1"/>
    </source>
</evidence>
<proteinExistence type="predicted"/>
<organism evidence="1 2">
    <name type="scientific">Escherichia coli O139:H28 (strain E24377A / ETEC)</name>
    <dbReference type="NCBI Taxonomy" id="331111"/>
    <lineage>
        <taxon>Bacteria</taxon>
        <taxon>Pseudomonadati</taxon>
        <taxon>Pseudomonadota</taxon>
        <taxon>Gammaproteobacteria</taxon>
        <taxon>Enterobacterales</taxon>
        <taxon>Enterobacteriaceae</taxon>
        <taxon>Escherichia</taxon>
    </lineage>
</organism>
<evidence type="ECO:0000313" key="2">
    <source>
        <dbReference type="Proteomes" id="UP000001122"/>
    </source>
</evidence>
<sequence length="73" mass="8239">MQPCESRRNCQPETAETDFFHAFGSEEDGDRSGKTEVQGNERDLAIEAKHSNKRHTRIAPVCVLTRSCVFSKV</sequence>
<keyword evidence="1" id="KW-0614">Plasmid</keyword>
<dbReference type="HOGENOM" id="CLU_2698773_0_0_6"/>
<name>A7ZVU7_ECO24</name>
<geneLocation type="plasmid" evidence="1 2">
    <name>pETEC_5</name>
</geneLocation>
<dbReference type="AlphaFoldDB" id="A7ZVU7"/>
<dbReference type="KEGG" id="ecw:EcE24377A_A0002"/>
<dbReference type="EMBL" id="CP000801">
    <property type="protein sequence ID" value="ABV21207.1"/>
    <property type="molecule type" value="Genomic_DNA"/>
</dbReference>